<feature type="domain" description="Transcription elongation factor GreA/GreB C-terminal" evidence="10">
    <location>
        <begin position="84"/>
        <end position="154"/>
    </location>
</feature>
<dbReference type="PANTHER" id="PTHR30437">
    <property type="entry name" value="TRANSCRIPTION ELONGATION FACTOR GREA"/>
    <property type="match status" value="1"/>
</dbReference>
<dbReference type="AlphaFoldDB" id="A0A1F6LRH4"/>
<evidence type="ECO:0000256" key="8">
    <source>
        <dbReference type="HAMAP-Rule" id="MF_00105"/>
    </source>
</evidence>
<dbReference type="InterPro" id="IPR028624">
    <property type="entry name" value="Tscrpt_elong_fac_GreA/B"/>
</dbReference>
<evidence type="ECO:0000256" key="3">
    <source>
        <dbReference type="ARBA" id="ARBA00023015"/>
    </source>
</evidence>
<dbReference type="GO" id="GO:0006354">
    <property type="term" value="P:DNA-templated transcription elongation"/>
    <property type="evidence" value="ECO:0007669"/>
    <property type="project" value="TreeGrafter"/>
</dbReference>
<comment type="function">
    <text evidence="6 8 9">Necessary for efficient RNA polymerase transcription elongation past template-encoded arresting sites. The arresting sites in DNA have the property of trapping a certain fraction of elongating RNA polymerases that pass through, resulting in locked ternary complexes. Cleavage of the nascent transcript by cleavage factors such as GreA or GreB allows the resumption of elongation from the new 3'terminus. GreA releases sequences of 2 to 3 nucleotides.</text>
</comment>
<evidence type="ECO:0000256" key="1">
    <source>
        <dbReference type="ARBA" id="ARBA00008213"/>
    </source>
</evidence>
<dbReference type="InterPro" id="IPR036953">
    <property type="entry name" value="GreA/GreB_C_sf"/>
</dbReference>
<dbReference type="GO" id="GO:0070063">
    <property type="term" value="F:RNA polymerase binding"/>
    <property type="evidence" value="ECO:0007669"/>
    <property type="project" value="InterPro"/>
</dbReference>
<comment type="caution">
    <text evidence="12">The sequence shown here is derived from an EMBL/GenBank/DDBJ whole genome shotgun (WGS) entry which is preliminary data.</text>
</comment>
<sequence>MNAQKYVSAARLQELKDELRQLKFTTIPKIAQQIDDAKQNGDLSENAEYSDAKERMAFAHGRVAELDQLLSNAVVISEPVAGAETVHIGSTIVVETNGAPRTYTIVGSNEADPSAGLISNESPIGEAFLGRKVGDDVEVVTPIKTTNYKILEIK</sequence>
<dbReference type="Gene3D" id="3.10.50.30">
    <property type="entry name" value="Transcription elongation factor, GreA/GreB, C-terminal domain"/>
    <property type="match status" value="1"/>
</dbReference>
<dbReference type="Pfam" id="PF03449">
    <property type="entry name" value="GreA_GreB_N"/>
    <property type="match status" value="1"/>
</dbReference>
<organism evidence="12 13">
    <name type="scientific">Candidatus Magasanikbacteria bacterium RIFCSPHIGHO2_01_FULL_50_8</name>
    <dbReference type="NCBI Taxonomy" id="1798674"/>
    <lineage>
        <taxon>Bacteria</taxon>
        <taxon>Candidatus Magasanikiibacteriota</taxon>
    </lineage>
</organism>
<dbReference type="InterPro" id="IPR001437">
    <property type="entry name" value="Tscrpt_elong_fac_GreA/B_C"/>
</dbReference>
<evidence type="ECO:0000259" key="11">
    <source>
        <dbReference type="Pfam" id="PF03449"/>
    </source>
</evidence>
<evidence type="ECO:0000256" key="2">
    <source>
        <dbReference type="ARBA" id="ARBA00013729"/>
    </source>
</evidence>
<evidence type="ECO:0000313" key="12">
    <source>
        <dbReference type="EMBL" id="OGH61894.1"/>
    </source>
</evidence>
<dbReference type="InterPro" id="IPR036805">
    <property type="entry name" value="Tscrpt_elong_fac_GreA/B_N_sf"/>
</dbReference>
<evidence type="ECO:0000256" key="5">
    <source>
        <dbReference type="ARBA" id="ARBA00023163"/>
    </source>
</evidence>
<evidence type="ECO:0000256" key="7">
    <source>
        <dbReference type="ARBA" id="ARBA00030776"/>
    </source>
</evidence>
<protein>
    <recommendedName>
        <fullName evidence="2 8">Transcription elongation factor GreA</fullName>
    </recommendedName>
    <alternativeName>
        <fullName evidence="7 8">Transcript cleavage factor GreA</fullName>
    </alternativeName>
</protein>
<dbReference type="InterPro" id="IPR022691">
    <property type="entry name" value="Tscrpt_elong_fac_GreA/B_N"/>
</dbReference>
<dbReference type="EMBL" id="MFPV01000031">
    <property type="protein sequence ID" value="OGH61894.1"/>
    <property type="molecule type" value="Genomic_DNA"/>
</dbReference>
<dbReference type="Proteomes" id="UP000176329">
    <property type="component" value="Unassembled WGS sequence"/>
</dbReference>
<dbReference type="PIRSF" id="PIRSF006092">
    <property type="entry name" value="GreA_GreB"/>
    <property type="match status" value="1"/>
</dbReference>
<dbReference type="HAMAP" id="MF_00105">
    <property type="entry name" value="GreA_GreB"/>
    <property type="match status" value="1"/>
</dbReference>
<dbReference type="GO" id="GO:0003677">
    <property type="term" value="F:DNA binding"/>
    <property type="evidence" value="ECO:0007669"/>
    <property type="project" value="UniProtKB-UniRule"/>
</dbReference>
<keyword evidence="3 8" id="KW-0805">Transcription regulation</keyword>
<gene>
    <name evidence="8" type="primary">greA</name>
    <name evidence="12" type="ORF">A2848_02150</name>
</gene>
<dbReference type="SUPFAM" id="SSF46557">
    <property type="entry name" value="GreA transcript cleavage protein, N-terminal domain"/>
    <property type="match status" value="1"/>
</dbReference>
<proteinExistence type="inferred from homology"/>
<dbReference type="Pfam" id="PF01272">
    <property type="entry name" value="GreA_GreB"/>
    <property type="match status" value="1"/>
</dbReference>
<dbReference type="InterPro" id="IPR006359">
    <property type="entry name" value="Tscrpt_elong_fac_GreA"/>
</dbReference>
<dbReference type="NCBIfam" id="TIGR01462">
    <property type="entry name" value="greA"/>
    <property type="match status" value="1"/>
</dbReference>
<accession>A0A1F6LRH4</accession>
<evidence type="ECO:0000256" key="9">
    <source>
        <dbReference type="RuleBase" id="RU000556"/>
    </source>
</evidence>
<keyword evidence="4 8" id="KW-0238">DNA-binding</keyword>
<evidence type="ECO:0000313" key="13">
    <source>
        <dbReference type="Proteomes" id="UP000176329"/>
    </source>
</evidence>
<dbReference type="PROSITE" id="PS00829">
    <property type="entry name" value="GREAB_1"/>
    <property type="match status" value="1"/>
</dbReference>
<dbReference type="NCBIfam" id="NF001263">
    <property type="entry name" value="PRK00226.1-4"/>
    <property type="match status" value="1"/>
</dbReference>
<keyword evidence="5 8" id="KW-0804">Transcription</keyword>
<dbReference type="InterPro" id="IPR018151">
    <property type="entry name" value="TF_GreA/GreB_CS"/>
</dbReference>
<dbReference type="Gene3D" id="1.10.287.180">
    <property type="entry name" value="Transcription elongation factor, GreA/GreB, N-terminal domain"/>
    <property type="match status" value="1"/>
</dbReference>
<reference evidence="12 13" key="1">
    <citation type="journal article" date="2016" name="Nat. Commun.">
        <title>Thousands of microbial genomes shed light on interconnected biogeochemical processes in an aquifer system.</title>
        <authorList>
            <person name="Anantharaman K."/>
            <person name="Brown C.T."/>
            <person name="Hug L.A."/>
            <person name="Sharon I."/>
            <person name="Castelle C.J."/>
            <person name="Probst A.J."/>
            <person name="Thomas B.C."/>
            <person name="Singh A."/>
            <person name="Wilkins M.J."/>
            <person name="Karaoz U."/>
            <person name="Brodie E.L."/>
            <person name="Williams K.H."/>
            <person name="Hubbard S.S."/>
            <person name="Banfield J.F."/>
        </authorList>
    </citation>
    <scope>NUCLEOTIDE SEQUENCE [LARGE SCALE GENOMIC DNA]</scope>
</reference>
<dbReference type="FunFam" id="1.10.287.180:FF:000001">
    <property type="entry name" value="Transcription elongation factor GreA"/>
    <property type="match status" value="1"/>
</dbReference>
<dbReference type="InterPro" id="IPR023459">
    <property type="entry name" value="Tscrpt_elong_fac_GreA/B_fam"/>
</dbReference>
<evidence type="ECO:0000256" key="6">
    <source>
        <dbReference type="ARBA" id="ARBA00024916"/>
    </source>
</evidence>
<evidence type="ECO:0000256" key="4">
    <source>
        <dbReference type="ARBA" id="ARBA00023125"/>
    </source>
</evidence>
<dbReference type="GO" id="GO:0032784">
    <property type="term" value="P:regulation of DNA-templated transcription elongation"/>
    <property type="evidence" value="ECO:0007669"/>
    <property type="project" value="UniProtKB-UniRule"/>
</dbReference>
<dbReference type="PANTHER" id="PTHR30437:SF4">
    <property type="entry name" value="TRANSCRIPTION ELONGATION FACTOR GREA"/>
    <property type="match status" value="1"/>
</dbReference>
<dbReference type="SUPFAM" id="SSF54534">
    <property type="entry name" value="FKBP-like"/>
    <property type="match status" value="1"/>
</dbReference>
<feature type="domain" description="Transcription elongation factor GreA/GreB N-terminal" evidence="11">
    <location>
        <begin position="6"/>
        <end position="75"/>
    </location>
</feature>
<name>A0A1F6LRH4_9BACT</name>
<evidence type="ECO:0000259" key="10">
    <source>
        <dbReference type="Pfam" id="PF01272"/>
    </source>
</evidence>
<comment type="similarity">
    <text evidence="1 8 9">Belongs to the GreA/GreB family.</text>
</comment>